<dbReference type="InterPro" id="IPR001647">
    <property type="entry name" value="HTH_TetR"/>
</dbReference>
<dbReference type="PANTHER" id="PTHR30055">
    <property type="entry name" value="HTH-TYPE TRANSCRIPTIONAL REGULATOR RUTR"/>
    <property type="match status" value="1"/>
</dbReference>
<dbReference type="PROSITE" id="PS50977">
    <property type="entry name" value="HTH_TETR_2"/>
    <property type="match status" value="1"/>
</dbReference>
<protein>
    <submittedName>
        <fullName evidence="7">TetR family transcriptional regulator</fullName>
    </submittedName>
</protein>
<keyword evidence="3" id="KW-0804">Transcription</keyword>
<sequence length="230" mass="25129">MHLVPEQVKRSYRSPLREESARRTRAAIREAATALFVEQGYVRTTVKEIAATAGVALRTVHAAFPGGKAEIFHEALDVATAGDEEPVAVADRPAFVAALEDPDRLLPELARQGTELLERAGRLLAACQGSSGADADMRELDDLGARTMSANMRTVAEAMERHGLLTVPVDEAADVLLTLCSPQVHDLLRHRRGWSPEHYAAWLERSLALLLCTPPDREGRQVFSGPPQRP</sequence>
<accession>A0A9W6P1G4</accession>
<dbReference type="Pfam" id="PF00440">
    <property type="entry name" value="TetR_N"/>
    <property type="match status" value="1"/>
</dbReference>
<keyword evidence="8" id="KW-1185">Reference proteome</keyword>
<evidence type="ECO:0000256" key="4">
    <source>
        <dbReference type="PROSITE-ProRule" id="PRU00335"/>
    </source>
</evidence>
<name>A0A9W6P1G4_9PSEU</name>
<gene>
    <name evidence="7" type="ORF">GCM10017577_72160</name>
</gene>
<dbReference type="Proteomes" id="UP001143463">
    <property type="component" value="Unassembled WGS sequence"/>
</dbReference>
<dbReference type="Gene3D" id="1.10.357.10">
    <property type="entry name" value="Tetracycline Repressor, domain 2"/>
    <property type="match status" value="1"/>
</dbReference>
<dbReference type="GO" id="GO:0003700">
    <property type="term" value="F:DNA-binding transcription factor activity"/>
    <property type="evidence" value="ECO:0007669"/>
    <property type="project" value="TreeGrafter"/>
</dbReference>
<evidence type="ECO:0000259" key="6">
    <source>
        <dbReference type="PROSITE" id="PS50977"/>
    </source>
</evidence>
<evidence type="ECO:0000313" key="8">
    <source>
        <dbReference type="Proteomes" id="UP001143463"/>
    </source>
</evidence>
<evidence type="ECO:0000313" key="7">
    <source>
        <dbReference type="EMBL" id="GLL16061.1"/>
    </source>
</evidence>
<proteinExistence type="predicted"/>
<evidence type="ECO:0000256" key="2">
    <source>
        <dbReference type="ARBA" id="ARBA00023125"/>
    </source>
</evidence>
<keyword evidence="1" id="KW-0805">Transcription regulation</keyword>
<feature type="DNA-binding region" description="H-T-H motif" evidence="4">
    <location>
        <begin position="45"/>
        <end position="64"/>
    </location>
</feature>
<evidence type="ECO:0000256" key="1">
    <source>
        <dbReference type="ARBA" id="ARBA00023015"/>
    </source>
</evidence>
<reference evidence="7" key="2">
    <citation type="submission" date="2023-01" db="EMBL/GenBank/DDBJ databases">
        <authorList>
            <person name="Sun Q."/>
            <person name="Evtushenko L."/>
        </authorList>
    </citation>
    <scope>NUCLEOTIDE SEQUENCE</scope>
    <source>
        <strain evidence="7">VKM Ac-1069</strain>
    </source>
</reference>
<dbReference type="AlphaFoldDB" id="A0A9W6P1G4"/>
<evidence type="ECO:0000256" key="5">
    <source>
        <dbReference type="SAM" id="MobiDB-lite"/>
    </source>
</evidence>
<organism evidence="7 8">
    <name type="scientific">Pseudonocardia halophobica</name>
    <dbReference type="NCBI Taxonomy" id="29401"/>
    <lineage>
        <taxon>Bacteria</taxon>
        <taxon>Bacillati</taxon>
        <taxon>Actinomycetota</taxon>
        <taxon>Actinomycetes</taxon>
        <taxon>Pseudonocardiales</taxon>
        <taxon>Pseudonocardiaceae</taxon>
        <taxon>Pseudonocardia</taxon>
    </lineage>
</organism>
<dbReference type="InterPro" id="IPR050109">
    <property type="entry name" value="HTH-type_TetR-like_transc_reg"/>
</dbReference>
<keyword evidence="2 4" id="KW-0238">DNA-binding</keyword>
<feature type="region of interest" description="Disordered" evidence="5">
    <location>
        <begin position="1"/>
        <end position="20"/>
    </location>
</feature>
<dbReference type="PANTHER" id="PTHR30055:SF234">
    <property type="entry name" value="HTH-TYPE TRANSCRIPTIONAL REGULATOR BETI"/>
    <property type="match status" value="1"/>
</dbReference>
<comment type="caution">
    <text evidence="7">The sequence shown here is derived from an EMBL/GenBank/DDBJ whole genome shotgun (WGS) entry which is preliminary data.</text>
</comment>
<reference evidence="7" key="1">
    <citation type="journal article" date="2014" name="Int. J. Syst. Evol. Microbiol.">
        <title>Complete genome sequence of Corynebacterium casei LMG S-19264T (=DSM 44701T), isolated from a smear-ripened cheese.</title>
        <authorList>
            <consortium name="US DOE Joint Genome Institute (JGI-PGF)"/>
            <person name="Walter F."/>
            <person name="Albersmeier A."/>
            <person name="Kalinowski J."/>
            <person name="Ruckert C."/>
        </authorList>
    </citation>
    <scope>NUCLEOTIDE SEQUENCE</scope>
    <source>
        <strain evidence="7">VKM Ac-1069</strain>
    </source>
</reference>
<dbReference type="InterPro" id="IPR009057">
    <property type="entry name" value="Homeodomain-like_sf"/>
</dbReference>
<feature type="domain" description="HTH tetR-type" evidence="6">
    <location>
        <begin position="22"/>
        <end position="82"/>
    </location>
</feature>
<dbReference type="GO" id="GO:0000976">
    <property type="term" value="F:transcription cis-regulatory region binding"/>
    <property type="evidence" value="ECO:0007669"/>
    <property type="project" value="TreeGrafter"/>
</dbReference>
<dbReference type="SUPFAM" id="SSF46689">
    <property type="entry name" value="Homeodomain-like"/>
    <property type="match status" value="1"/>
</dbReference>
<dbReference type="EMBL" id="BSFQ01000064">
    <property type="protein sequence ID" value="GLL16061.1"/>
    <property type="molecule type" value="Genomic_DNA"/>
</dbReference>
<evidence type="ECO:0000256" key="3">
    <source>
        <dbReference type="ARBA" id="ARBA00023163"/>
    </source>
</evidence>